<organism evidence="3 4">
    <name type="scientific">Lithospermum erythrorhizon</name>
    <name type="common">Purple gromwell</name>
    <name type="synonym">Lithospermum officinale var. erythrorhizon</name>
    <dbReference type="NCBI Taxonomy" id="34254"/>
    <lineage>
        <taxon>Eukaryota</taxon>
        <taxon>Viridiplantae</taxon>
        <taxon>Streptophyta</taxon>
        <taxon>Embryophyta</taxon>
        <taxon>Tracheophyta</taxon>
        <taxon>Spermatophyta</taxon>
        <taxon>Magnoliopsida</taxon>
        <taxon>eudicotyledons</taxon>
        <taxon>Gunneridae</taxon>
        <taxon>Pentapetalae</taxon>
        <taxon>asterids</taxon>
        <taxon>lamiids</taxon>
        <taxon>Boraginales</taxon>
        <taxon>Boraginaceae</taxon>
        <taxon>Boraginoideae</taxon>
        <taxon>Lithospermeae</taxon>
        <taxon>Lithospermum</taxon>
    </lineage>
</organism>
<sequence length="186" mass="21259">MLLVIYLKKHIKMVFDLQLIGVTTVTPHLTMLSTEKQGRSIFFRFRSVWYCKVVIVIKRRSKTSSLYSSSSFQVHAVNREEPEFEFDVEKARRSLRKLDEELESLASKKQTSSPKIREPPSEFDISQAPRMKAETSDNVLSESFLTNAAISLILFSIFYNIIFLTVIKPSIDGPDEPVVSSTFGTQ</sequence>
<dbReference type="PANTHER" id="PTHR37716">
    <property type="entry name" value="OS07G0568900 PROTEIN"/>
    <property type="match status" value="1"/>
</dbReference>
<dbReference type="Proteomes" id="UP001454036">
    <property type="component" value="Unassembled WGS sequence"/>
</dbReference>
<keyword evidence="4" id="KW-1185">Reference proteome</keyword>
<comment type="caution">
    <text evidence="3">The sequence shown here is derived from an EMBL/GenBank/DDBJ whole genome shotgun (WGS) entry which is preliminary data.</text>
</comment>
<keyword evidence="2" id="KW-1133">Transmembrane helix</keyword>
<dbReference type="PANTHER" id="PTHR37716:SF1">
    <property type="entry name" value="OS07G0568900 PROTEIN"/>
    <property type="match status" value="1"/>
</dbReference>
<evidence type="ECO:0000256" key="1">
    <source>
        <dbReference type="SAM" id="MobiDB-lite"/>
    </source>
</evidence>
<evidence type="ECO:0000313" key="3">
    <source>
        <dbReference type="EMBL" id="GAA0140740.1"/>
    </source>
</evidence>
<evidence type="ECO:0008006" key="5">
    <source>
        <dbReference type="Google" id="ProtNLM"/>
    </source>
</evidence>
<feature type="transmembrane region" description="Helical" evidence="2">
    <location>
        <begin position="144"/>
        <end position="167"/>
    </location>
</feature>
<reference evidence="3 4" key="1">
    <citation type="submission" date="2024-01" db="EMBL/GenBank/DDBJ databases">
        <title>The complete chloroplast genome sequence of Lithospermum erythrorhizon: insights into the phylogenetic relationship among Boraginaceae species and the maternal lineages of purple gromwells.</title>
        <authorList>
            <person name="Okada T."/>
            <person name="Watanabe K."/>
        </authorList>
    </citation>
    <scope>NUCLEOTIDE SEQUENCE [LARGE SCALE GENOMIC DNA]</scope>
</reference>
<dbReference type="EMBL" id="BAABME010030315">
    <property type="protein sequence ID" value="GAA0140740.1"/>
    <property type="molecule type" value="Genomic_DNA"/>
</dbReference>
<protein>
    <recommendedName>
        <fullName evidence="5">Transmembrane protein</fullName>
    </recommendedName>
</protein>
<feature type="region of interest" description="Disordered" evidence="1">
    <location>
        <begin position="104"/>
        <end position="128"/>
    </location>
</feature>
<gene>
    <name evidence="3" type="ORF">LIER_42626</name>
</gene>
<dbReference type="GO" id="GO:0009535">
    <property type="term" value="C:chloroplast thylakoid membrane"/>
    <property type="evidence" value="ECO:0007669"/>
    <property type="project" value="TreeGrafter"/>
</dbReference>
<keyword evidence="2" id="KW-0472">Membrane</keyword>
<dbReference type="AlphaFoldDB" id="A0AAV3NN36"/>
<proteinExistence type="predicted"/>
<keyword evidence="2" id="KW-0812">Transmembrane</keyword>
<name>A0AAV3NN36_LITER</name>
<accession>A0AAV3NN36</accession>
<evidence type="ECO:0000256" key="2">
    <source>
        <dbReference type="SAM" id="Phobius"/>
    </source>
</evidence>
<evidence type="ECO:0000313" key="4">
    <source>
        <dbReference type="Proteomes" id="UP001454036"/>
    </source>
</evidence>